<dbReference type="EMBL" id="PIUK01000354">
    <property type="protein sequence ID" value="MBY6278133.1"/>
    <property type="molecule type" value="Genomic_DNA"/>
</dbReference>
<protein>
    <recommendedName>
        <fullName evidence="4">SMODS-associated and fused to various effectors domain-containing protein</fullName>
    </recommendedName>
</protein>
<feature type="transmembrane region" description="Helical" evidence="1">
    <location>
        <begin position="131"/>
        <end position="152"/>
    </location>
</feature>
<feature type="transmembrane region" description="Helical" evidence="1">
    <location>
        <begin position="12"/>
        <end position="30"/>
    </location>
</feature>
<evidence type="ECO:0008006" key="4">
    <source>
        <dbReference type="Google" id="ProtNLM"/>
    </source>
</evidence>
<keyword evidence="1" id="KW-0812">Transmembrane</keyword>
<evidence type="ECO:0000256" key="1">
    <source>
        <dbReference type="SAM" id="Phobius"/>
    </source>
</evidence>
<dbReference type="AlphaFoldDB" id="A0A953IBQ0"/>
<sequence length="168" mass="19273">MDLIWDWMDKASIIIGLGTFLFSALTWFQVRRMRKRWAEQARRITAGDQAVPGVLIINVSSEPISATVRRFVATQEWGWERLDELPWQEVVWAKEVTPEILDDLLDRVRTARAELQARGCDSLHLFIRGPVMIGALVGALLGNGIPTILYHMDSKQGYQSWGYLYRGR</sequence>
<comment type="caution">
    <text evidence="2">The sequence shown here is derived from an EMBL/GenBank/DDBJ whole genome shotgun (WGS) entry which is preliminary data.</text>
</comment>
<dbReference type="RefSeq" id="WP_273381583.1">
    <property type="nucleotide sequence ID" value="NZ_PIUK01000354.1"/>
</dbReference>
<proteinExistence type="predicted"/>
<dbReference type="Proteomes" id="UP000732377">
    <property type="component" value="Unassembled WGS sequence"/>
</dbReference>
<organism evidence="2 3">
    <name type="scientific">Symbiobacterium thermophilum</name>
    <dbReference type="NCBI Taxonomy" id="2734"/>
    <lineage>
        <taxon>Bacteria</taxon>
        <taxon>Bacillati</taxon>
        <taxon>Bacillota</taxon>
        <taxon>Clostridia</taxon>
        <taxon>Eubacteriales</taxon>
        <taxon>Symbiobacteriaceae</taxon>
        <taxon>Symbiobacterium</taxon>
    </lineage>
</organism>
<reference evidence="2" key="1">
    <citation type="submission" date="2017-11" db="EMBL/GenBank/DDBJ databases">
        <title>Three new genomes from thermophilic consortium.</title>
        <authorList>
            <person name="Quaggio R."/>
            <person name="Amgarten D."/>
            <person name="Setubal J.C."/>
        </authorList>
    </citation>
    <scope>NUCLEOTIDE SEQUENCE</scope>
    <source>
        <strain evidence="2">ZCTH01-B2</strain>
    </source>
</reference>
<accession>A0A953IBQ0</accession>
<evidence type="ECO:0000313" key="3">
    <source>
        <dbReference type="Proteomes" id="UP000732377"/>
    </source>
</evidence>
<evidence type="ECO:0000313" key="2">
    <source>
        <dbReference type="EMBL" id="MBY6278133.1"/>
    </source>
</evidence>
<name>A0A953IBQ0_SYMTR</name>
<keyword evidence="1" id="KW-0472">Membrane</keyword>
<keyword evidence="1" id="KW-1133">Transmembrane helix</keyword>
<gene>
    <name evidence="2" type="ORF">CWE10_18535</name>
</gene>